<dbReference type="PANTHER" id="PTHR47506:SF3">
    <property type="entry name" value="HTH-TYPE TRANSCRIPTIONAL REGULATOR LMRA"/>
    <property type="match status" value="1"/>
</dbReference>
<evidence type="ECO:0000313" key="6">
    <source>
        <dbReference type="EMBL" id="TDQ41063.1"/>
    </source>
</evidence>
<dbReference type="Pfam" id="PF00440">
    <property type="entry name" value="TetR_N"/>
    <property type="match status" value="1"/>
</dbReference>
<keyword evidence="1" id="KW-0805">Transcription regulation</keyword>
<dbReference type="PRINTS" id="PR00455">
    <property type="entry name" value="HTHTETR"/>
</dbReference>
<dbReference type="Pfam" id="PF21993">
    <property type="entry name" value="TetR_C_13_2"/>
    <property type="match status" value="1"/>
</dbReference>
<dbReference type="PROSITE" id="PS50977">
    <property type="entry name" value="HTH_TETR_2"/>
    <property type="match status" value="1"/>
</dbReference>
<dbReference type="Gene3D" id="1.10.357.10">
    <property type="entry name" value="Tetracycline Repressor, domain 2"/>
    <property type="match status" value="1"/>
</dbReference>
<evidence type="ECO:0000259" key="5">
    <source>
        <dbReference type="PROSITE" id="PS50977"/>
    </source>
</evidence>
<dbReference type="InterPro" id="IPR001647">
    <property type="entry name" value="HTH_TetR"/>
</dbReference>
<evidence type="ECO:0000256" key="3">
    <source>
        <dbReference type="ARBA" id="ARBA00023163"/>
    </source>
</evidence>
<feature type="DNA-binding region" description="H-T-H motif" evidence="4">
    <location>
        <begin position="25"/>
        <end position="44"/>
    </location>
</feature>
<name>A0A4R6U7Z9_9BACI</name>
<keyword evidence="7" id="KW-1185">Reference proteome</keyword>
<dbReference type="PANTHER" id="PTHR47506">
    <property type="entry name" value="TRANSCRIPTIONAL REGULATORY PROTEIN"/>
    <property type="match status" value="1"/>
</dbReference>
<evidence type="ECO:0000313" key="7">
    <source>
        <dbReference type="Proteomes" id="UP000295632"/>
    </source>
</evidence>
<accession>A0A4R6U7Z9</accession>
<dbReference type="Proteomes" id="UP000295632">
    <property type="component" value="Unassembled WGS sequence"/>
</dbReference>
<dbReference type="InterPro" id="IPR009057">
    <property type="entry name" value="Homeodomain-like_sf"/>
</dbReference>
<reference evidence="6 7" key="1">
    <citation type="submission" date="2019-03" db="EMBL/GenBank/DDBJ databases">
        <title>Genomic Encyclopedia of Type Strains, Phase IV (KMG-IV): sequencing the most valuable type-strain genomes for metagenomic binning, comparative biology and taxonomic classification.</title>
        <authorList>
            <person name="Goeker M."/>
        </authorList>
    </citation>
    <scope>NUCLEOTIDE SEQUENCE [LARGE SCALE GENOMIC DNA]</scope>
    <source>
        <strain evidence="6 7">DSM 28697</strain>
    </source>
</reference>
<dbReference type="SUPFAM" id="SSF46689">
    <property type="entry name" value="Homeodomain-like"/>
    <property type="match status" value="1"/>
</dbReference>
<evidence type="ECO:0000256" key="4">
    <source>
        <dbReference type="PROSITE-ProRule" id="PRU00335"/>
    </source>
</evidence>
<feature type="domain" description="HTH tetR-type" evidence="5">
    <location>
        <begin position="2"/>
        <end position="62"/>
    </location>
</feature>
<dbReference type="GO" id="GO:0003677">
    <property type="term" value="F:DNA binding"/>
    <property type="evidence" value="ECO:0007669"/>
    <property type="project" value="UniProtKB-UniRule"/>
</dbReference>
<evidence type="ECO:0000256" key="2">
    <source>
        <dbReference type="ARBA" id="ARBA00023125"/>
    </source>
</evidence>
<comment type="caution">
    <text evidence="6">The sequence shown here is derived from an EMBL/GenBank/DDBJ whole genome shotgun (WGS) entry which is preliminary data.</text>
</comment>
<keyword evidence="3" id="KW-0804">Transcription</keyword>
<dbReference type="SUPFAM" id="SSF48498">
    <property type="entry name" value="Tetracyclin repressor-like, C-terminal domain"/>
    <property type="match status" value="1"/>
</dbReference>
<dbReference type="EMBL" id="SNYJ01000004">
    <property type="protein sequence ID" value="TDQ41063.1"/>
    <property type="molecule type" value="Genomic_DNA"/>
</dbReference>
<gene>
    <name evidence="6" type="ORF">EV213_10461</name>
</gene>
<dbReference type="AlphaFoldDB" id="A0A4R6U7Z9"/>
<evidence type="ECO:0000256" key="1">
    <source>
        <dbReference type="ARBA" id="ARBA00023015"/>
    </source>
</evidence>
<dbReference type="InterPro" id="IPR036271">
    <property type="entry name" value="Tet_transcr_reg_TetR-rel_C_sf"/>
</dbReference>
<organism evidence="6 7">
    <name type="scientific">Aureibacillus halotolerans</name>
    <dbReference type="NCBI Taxonomy" id="1508390"/>
    <lineage>
        <taxon>Bacteria</taxon>
        <taxon>Bacillati</taxon>
        <taxon>Bacillota</taxon>
        <taxon>Bacilli</taxon>
        <taxon>Bacillales</taxon>
        <taxon>Bacillaceae</taxon>
        <taxon>Aureibacillus</taxon>
    </lineage>
</organism>
<sequence length="199" mass="22118">MNDVKGIILSTASRLFCTQGYHGTGLNQIIKESGSPKGSLYHYFPNGKEQLAAEAIAGVTTDSTTYFKQLFHQEDDLVSAFERMFSKQAECFNESKNFSFGAWPIGLLSLEVSGESERIREACDSYYDVIQCLWAEQLQSYGHTENESRQIALSMIAMIEGAIILCCAQQNAQPLLAIQPALVKLIKRDRASHPKGELL</sequence>
<dbReference type="InterPro" id="IPR054156">
    <property type="entry name" value="YxaF_TetR_C"/>
</dbReference>
<proteinExistence type="predicted"/>
<keyword evidence="2 4" id="KW-0238">DNA-binding</keyword>
<protein>
    <submittedName>
        <fullName evidence="6">TetR family transcriptional regulator</fullName>
    </submittedName>
</protein>